<evidence type="ECO:0000313" key="3">
    <source>
        <dbReference type="EMBL" id="XBS89511.1"/>
    </source>
</evidence>
<keyword evidence="2" id="KW-0732">Signal</keyword>
<feature type="chain" id="PRO_5043425699" description="Ig-like domain-containing protein" evidence="2">
    <location>
        <begin position="20"/>
        <end position="140"/>
    </location>
</feature>
<sequence length="140" mass="14658">MSRIGVLAFGALLSVALMGCSQEQSPAPGSMGTKTEVAKSDAPPRATLQLVPGTVDSCEVGATIDPVVSWQRIDPSIRSTRVTTDNPANPEEKLFAKAGFGGSSRAGNWVVAGTRFHVYDDQTGVELVSYTVKTGKNCAN</sequence>
<protein>
    <recommendedName>
        <fullName evidence="4">Ig-like domain-containing protein</fullName>
    </recommendedName>
</protein>
<dbReference type="EMBL" id="CP157948">
    <property type="protein sequence ID" value="XBS89511.1"/>
    <property type="molecule type" value="Genomic_DNA"/>
</dbReference>
<dbReference type="PROSITE" id="PS51257">
    <property type="entry name" value="PROKAR_LIPOPROTEIN"/>
    <property type="match status" value="1"/>
</dbReference>
<accession>A0AAU7QJ34</accession>
<proteinExistence type="predicted"/>
<name>A0AAU7QJ34_9GAMM</name>
<evidence type="ECO:0008006" key="4">
    <source>
        <dbReference type="Google" id="ProtNLM"/>
    </source>
</evidence>
<dbReference type="RefSeq" id="WP_157582081.1">
    <property type="nucleotide sequence ID" value="NZ_CP157948.1"/>
</dbReference>
<evidence type="ECO:0000256" key="1">
    <source>
        <dbReference type="SAM" id="MobiDB-lite"/>
    </source>
</evidence>
<reference evidence="3" key="1">
    <citation type="submission" date="2024-06" db="EMBL/GenBank/DDBJ databases">
        <authorList>
            <person name="Sun Y."/>
        </authorList>
    </citation>
    <scope>NUCLEOTIDE SEQUENCE</scope>
    <source>
        <strain evidence="3">IGA1.0</strain>
    </source>
</reference>
<dbReference type="AlphaFoldDB" id="A0AAU7QJ34"/>
<gene>
    <name evidence="3" type="ORF">ABNK63_14075</name>
</gene>
<evidence type="ECO:0000256" key="2">
    <source>
        <dbReference type="SAM" id="SignalP"/>
    </source>
</evidence>
<feature type="region of interest" description="Disordered" evidence="1">
    <location>
        <begin position="23"/>
        <end position="45"/>
    </location>
</feature>
<organism evidence="3">
    <name type="scientific">Rhodanobacter sp. IGA1.0</name>
    <dbReference type="NCBI Taxonomy" id="3158582"/>
    <lineage>
        <taxon>Bacteria</taxon>
        <taxon>Pseudomonadati</taxon>
        <taxon>Pseudomonadota</taxon>
        <taxon>Gammaproteobacteria</taxon>
        <taxon>Lysobacterales</taxon>
        <taxon>Rhodanobacteraceae</taxon>
        <taxon>Rhodanobacter</taxon>
    </lineage>
</organism>
<feature type="signal peptide" evidence="2">
    <location>
        <begin position="1"/>
        <end position="19"/>
    </location>
</feature>